<dbReference type="SMART" id="SM00388">
    <property type="entry name" value="HisKA"/>
    <property type="match status" value="1"/>
</dbReference>
<dbReference type="SMART" id="SM00028">
    <property type="entry name" value="TPR"/>
    <property type="match status" value="5"/>
</dbReference>
<dbReference type="InterPro" id="IPR036890">
    <property type="entry name" value="HATPase_C_sf"/>
</dbReference>
<keyword evidence="7" id="KW-0802">TPR repeat</keyword>
<evidence type="ECO:0000259" key="11">
    <source>
        <dbReference type="PROSITE" id="PS50109"/>
    </source>
</evidence>
<evidence type="ECO:0000256" key="9">
    <source>
        <dbReference type="SAM" id="Phobius"/>
    </source>
</evidence>
<dbReference type="Pfam" id="PF13424">
    <property type="entry name" value="TPR_12"/>
    <property type="match status" value="1"/>
</dbReference>
<evidence type="ECO:0000256" key="2">
    <source>
        <dbReference type="ARBA" id="ARBA00012438"/>
    </source>
</evidence>
<reference evidence="12 13" key="1">
    <citation type="submission" date="2022-07" db="EMBL/GenBank/DDBJ databases">
        <authorList>
            <person name="Criscuolo A."/>
        </authorList>
    </citation>
    <scope>NUCLEOTIDE SEQUENCE [LARGE SCALE GENOMIC DNA]</scope>
    <source>
        <strain evidence="13">CIP 111951</strain>
    </source>
</reference>
<dbReference type="InterPro" id="IPR005467">
    <property type="entry name" value="His_kinase_dom"/>
</dbReference>
<keyword evidence="9" id="KW-0472">Membrane</keyword>
<dbReference type="EMBL" id="CAMAPD010000012">
    <property type="protein sequence ID" value="CAH9062169.1"/>
    <property type="molecule type" value="Genomic_DNA"/>
</dbReference>
<evidence type="ECO:0000256" key="5">
    <source>
        <dbReference type="ARBA" id="ARBA00022777"/>
    </source>
</evidence>
<dbReference type="PROSITE" id="PS50293">
    <property type="entry name" value="TPR_REGION"/>
    <property type="match status" value="1"/>
</dbReference>
<feature type="transmembrane region" description="Helical" evidence="9">
    <location>
        <begin position="467"/>
        <end position="485"/>
    </location>
</feature>
<feature type="domain" description="Histidine kinase" evidence="11">
    <location>
        <begin position="514"/>
        <end position="733"/>
    </location>
</feature>
<organism evidence="12 13">
    <name type="scientific">Pseudoalteromonas holothuriae</name>
    <dbReference type="NCBI Taxonomy" id="2963714"/>
    <lineage>
        <taxon>Bacteria</taxon>
        <taxon>Pseudomonadati</taxon>
        <taxon>Pseudomonadota</taxon>
        <taxon>Gammaproteobacteria</taxon>
        <taxon>Alteromonadales</taxon>
        <taxon>Pseudoalteromonadaceae</taxon>
        <taxon>Pseudoalteromonas</taxon>
    </lineage>
</organism>
<feature type="repeat" description="TPR" evidence="7">
    <location>
        <begin position="229"/>
        <end position="262"/>
    </location>
</feature>
<dbReference type="PANTHER" id="PTHR45453:SF1">
    <property type="entry name" value="PHOSPHATE REGULON SENSOR PROTEIN PHOR"/>
    <property type="match status" value="1"/>
</dbReference>
<sequence>MLKPTRLFSFLIVFLIFWGNPVSAQNDWQIIDESLNQKLNSDPNIALEQAQQILDTNQYTFETNHEAWFSLNEIIAHAQVNLGYFDSALVIATQLYEQHNAQTYPIYRVRALLLLAMLSERRSEVKNVQAKSLEGLKLLKNVKTPHPILKADLYALLGTSYRSQADYGNALKYAKLAAELSKSNLPKLARAHNQIGVIYDYSGNFELSLKHHELSLNIRRQNNNQQGISDSLYNIGEIYRDMQQFKQALQHFKQALKVDQSLGNPYHIANSHGKLGQVYLAMGKIQLAKEHIKQGIEITKSMKAPGDTGWQLSNMAQVYIAQGRFDEAQTIAMEALELALQADAKRTEQTIRMTLLDISIKQGNPKLAREHIELLLSMPNTGLQYQQKLYQVSAKLYEEEGNAVDAYQSLKQFVDVQKKRNVDLQKQQTARLRQNVEVIRQEQELNLLLKEKDLQQAQLNNLKLQRGIVMLIMLLLAGAVLMIYCKQVTKQKMTDLTASMLATNLEEKNQLLADVSHELRTPLAALKLSVELLEHNIEPDVNKAYARVHGKISQLDNLIGDIYRSAQFDNNVMQLNKERCNLGALIQDIVSDFEPQFQEKPQSLTVSKLPSNLMCTVDPERFKQIIINLLNNSLAYTYENGETHISIDVIDHGSTKKVQLIVADSEPGLNDIELSKIFERLYRVESSRNRDLGGSGLGLAICRQIVLAHGGEIVAEQSALGGVAFKVQLTINNV</sequence>
<name>A0ABN8URP7_9GAMM</name>
<dbReference type="InterPro" id="IPR003661">
    <property type="entry name" value="HisK_dim/P_dom"/>
</dbReference>
<dbReference type="SUPFAM" id="SSF47384">
    <property type="entry name" value="Homodimeric domain of signal transducing histidine kinase"/>
    <property type="match status" value="1"/>
</dbReference>
<comment type="caution">
    <text evidence="12">The sequence shown here is derived from an EMBL/GenBank/DDBJ whole genome shotgun (WGS) entry which is preliminary data.</text>
</comment>
<dbReference type="PANTHER" id="PTHR45453">
    <property type="entry name" value="PHOSPHATE REGULON SENSOR PROTEIN PHOR"/>
    <property type="match status" value="1"/>
</dbReference>
<dbReference type="SMART" id="SM00387">
    <property type="entry name" value="HATPase_c"/>
    <property type="match status" value="1"/>
</dbReference>
<evidence type="ECO:0000256" key="1">
    <source>
        <dbReference type="ARBA" id="ARBA00000085"/>
    </source>
</evidence>
<dbReference type="InterPro" id="IPR019734">
    <property type="entry name" value="TPR_rpt"/>
</dbReference>
<dbReference type="Gene3D" id="1.10.287.130">
    <property type="match status" value="1"/>
</dbReference>
<dbReference type="InterPro" id="IPR050351">
    <property type="entry name" value="BphY/WalK/GraS-like"/>
</dbReference>
<dbReference type="PROSITE" id="PS50005">
    <property type="entry name" value="TPR"/>
    <property type="match status" value="2"/>
</dbReference>
<dbReference type="GO" id="GO:0016740">
    <property type="term" value="F:transferase activity"/>
    <property type="evidence" value="ECO:0007669"/>
    <property type="project" value="UniProtKB-KW"/>
</dbReference>
<keyword evidence="9" id="KW-0812">Transmembrane</keyword>
<dbReference type="RefSeq" id="WP_261593901.1">
    <property type="nucleotide sequence ID" value="NZ_CAMAPD010000012.1"/>
</dbReference>
<dbReference type="Pfam" id="PF13374">
    <property type="entry name" value="TPR_10"/>
    <property type="match status" value="1"/>
</dbReference>
<dbReference type="Pfam" id="PF02518">
    <property type="entry name" value="HATPase_c"/>
    <property type="match status" value="1"/>
</dbReference>
<accession>A0ABN8URP7</accession>
<proteinExistence type="predicted"/>
<dbReference type="Pfam" id="PF00512">
    <property type="entry name" value="HisKA"/>
    <property type="match status" value="1"/>
</dbReference>
<evidence type="ECO:0000313" key="12">
    <source>
        <dbReference type="EMBL" id="CAH9062169.1"/>
    </source>
</evidence>
<feature type="chain" id="PRO_5047475963" description="histidine kinase" evidence="10">
    <location>
        <begin position="25"/>
        <end position="734"/>
    </location>
</feature>
<keyword evidence="6" id="KW-0902">Two-component regulatory system</keyword>
<dbReference type="InterPro" id="IPR003594">
    <property type="entry name" value="HATPase_dom"/>
</dbReference>
<keyword evidence="9" id="KW-1133">Transmembrane helix</keyword>
<keyword evidence="10" id="KW-0732">Signal</keyword>
<dbReference type="InterPro" id="IPR004358">
    <property type="entry name" value="Sig_transdc_His_kin-like_C"/>
</dbReference>
<dbReference type="PROSITE" id="PS50109">
    <property type="entry name" value="HIS_KIN"/>
    <property type="match status" value="1"/>
</dbReference>
<feature type="signal peptide" evidence="10">
    <location>
        <begin position="1"/>
        <end position="24"/>
    </location>
</feature>
<dbReference type="SUPFAM" id="SSF48452">
    <property type="entry name" value="TPR-like"/>
    <property type="match status" value="1"/>
</dbReference>
<evidence type="ECO:0000256" key="7">
    <source>
        <dbReference type="PROSITE-ProRule" id="PRU00339"/>
    </source>
</evidence>
<keyword evidence="4 12" id="KW-0808">Transferase</keyword>
<dbReference type="InterPro" id="IPR036097">
    <property type="entry name" value="HisK_dim/P_sf"/>
</dbReference>
<keyword evidence="3" id="KW-0597">Phosphoprotein</keyword>
<evidence type="ECO:0000256" key="4">
    <source>
        <dbReference type="ARBA" id="ARBA00022679"/>
    </source>
</evidence>
<feature type="coiled-coil region" evidence="8">
    <location>
        <begin position="422"/>
        <end position="465"/>
    </location>
</feature>
<dbReference type="PRINTS" id="PR00344">
    <property type="entry name" value="BCTRLSENSOR"/>
</dbReference>
<protein>
    <recommendedName>
        <fullName evidence="2">histidine kinase</fullName>
        <ecNumber evidence="2">2.7.13.3</ecNumber>
    </recommendedName>
</protein>
<dbReference type="InterPro" id="IPR011990">
    <property type="entry name" value="TPR-like_helical_dom_sf"/>
</dbReference>
<evidence type="ECO:0000256" key="8">
    <source>
        <dbReference type="SAM" id="Coils"/>
    </source>
</evidence>
<keyword evidence="5" id="KW-0418">Kinase</keyword>
<dbReference type="CDD" id="cd00082">
    <property type="entry name" value="HisKA"/>
    <property type="match status" value="1"/>
</dbReference>
<evidence type="ECO:0000256" key="10">
    <source>
        <dbReference type="SAM" id="SignalP"/>
    </source>
</evidence>
<comment type="catalytic activity">
    <reaction evidence="1">
        <text>ATP + protein L-histidine = ADP + protein N-phospho-L-histidine.</text>
        <dbReference type="EC" id="2.7.13.3"/>
    </reaction>
</comment>
<evidence type="ECO:0000256" key="3">
    <source>
        <dbReference type="ARBA" id="ARBA00022553"/>
    </source>
</evidence>
<feature type="repeat" description="TPR" evidence="7">
    <location>
        <begin position="151"/>
        <end position="184"/>
    </location>
</feature>
<evidence type="ECO:0000256" key="6">
    <source>
        <dbReference type="ARBA" id="ARBA00023012"/>
    </source>
</evidence>
<dbReference type="Gene3D" id="3.30.565.10">
    <property type="entry name" value="Histidine kinase-like ATPase, C-terminal domain"/>
    <property type="match status" value="1"/>
</dbReference>
<evidence type="ECO:0000313" key="13">
    <source>
        <dbReference type="Proteomes" id="UP001152485"/>
    </source>
</evidence>
<gene>
    <name evidence="12" type="primary">sasA_12</name>
    <name evidence="12" type="ORF">PSECIP111951_02638</name>
</gene>
<keyword evidence="8" id="KW-0175">Coiled coil</keyword>
<dbReference type="Gene3D" id="1.25.40.10">
    <property type="entry name" value="Tetratricopeptide repeat domain"/>
    <property type="match status" value="2"/>
</dbReference>
<dbReference type="Proteomes" id="UP001152485">
    <property type="component" value="Unassembled WGS sequence"/>
</dbReference>
<dbReference type="SUPFAM" id="SSF55874">
    <property type="entry name" value="ATPase domain of HSP90 chaperone/DNA topoisomerase II/histidine kinase"/>
    <property type="match status" value="1"/>
</dbReference>
<dbReference type="EC" id="2.7.13.3" evidence="2"/>
<dbReference type="Pfam" id="PF13181">
    <property type="entry name" value="TPR_8"/>
    <property type="match status" value="1"/>
</dbReference>